<accession>A0A9K3HJ98</accession>
<dbReference type="Gramene" id="mRNA:HanXRQr2_Chr12g0559171">
    <property type="protein sequence ID" value="mRNA:HanXRQr2_Chr12g0559171"/>
    <property type="gene ID" value="HanXRQr2_Chr12g0559171"/>
</dbReference>
<dbReference type="AlphaFoldDB" id="A0A9K3HJ98"/>
<keyword evidence="2" id="KW-1185">Reference proteome</keyword>
<reference evidence="1" key="1">
    <citation type="journal article" date="2017" name="Nature">
        <title>The sunflower genome provides insights into oil metabolism, flowering and Asterid evolution.</title>
        <authorList>
            <person name="Badouin H."/>
            <person name="Gouzy J."/>
            <person name="Grassa C.J."/>
            <person name="Murat F."/>
            <person name="Staton S.E."/>
            <person name="Cottret L."/>
            <person name="Lelandais-Briere C."/>
            <person name="Owens G.L."/>
            <person name="Carrere S."/>
            <person name="Mayjonade B."/>
            <person name="Legrand L."/>
            <person name="Gill N."/>
            <person name="Kane N.C."/>
            <person name="Bowers J.E."/>
            <person name="Hubner S."/>
            <person name="Bellec A."/>
            <person name="Berard A."/>
            <person name="Berges H."/>
            <person name="Blanchet N."/>
            <person name="Boniface M.C."/>
            <person name="Brunel D."/>
            <person name="Catrice O."/>
            <person name="Chaidir N."/>
            <person name="Claudel C."/>
            <person name="Donnadieu C."/>
            <person name="Faraut T."/>
            <person name="Fievet G."/>
            <person name="Helmstetter N."/>
            <person name="King M."/>
            <person name="Knapp S.J."/>
            <person name="Lai Z."/>
            <person name="Le Paslier M.C."/>
            <person name="Lippi Y."/>
            <person name="Lorenzon L."/>
            <person name="Mandel J.R."/>
            <person name="Marage G."/>
            <person name="Marchand G."/>
            <person name="Marquand E."/>
            <person name="Bret-Mestries E."/>
            <person name="Morien E."/>
            <person name="Nambeesan S."/>
            <person name="Nguyen T."/>
            <person name="Pegot-Espagnet P."/>
            <person name="Pouilly N."/>
            <person name="Raftis F."/>
            <person name="Sallet E."/>
            <person name="Schiex T."/>
            <person name="Thomas J."/>
            <person name="Vandecasteele C."/>
            <person name="Vares D."/>
            <person name="Vear F."/>
            <person name="Vautrin S."/>
            <person name="Crespi M."/>
            <person name="Mangin B."/>
            <person name="Burke J.M."/>
            <person name="Salse J."/>
            <person name="Munos S."/>
            <person name="Vincourt P."/>
            <person name="Rieseberg L.H."/>
            <person name="Langlade N.B."/>
        </authorList>
    </citation>
    <scope>NUCLEOTIDE SEQUENCE</scope>
    <source>
        <tissue evidence="1">Leaves</tissue>
    </source>
</reference>
<gene>
    <name evidence="1" type="ORF">HanXRQr2_Chr12g0559171</name>
</gene>
<evidence type="ECO:0000313" key="1">
    <source>
        <dbReference type="EMBL" id="KAF5779418.1"/>
    </source>
</evidence>
<comment type="caution">
    <text evidence="1">The sequence shown here is derived from an EMBL/GenBank/DDBJ whole genome shotgun (WGS) entry which is preliminary data.</text>
</comment>
<reference evidence="1" key="2">
    <citation type="submission" date="2020-06" db="EMBL/GenBank/DDBJ databases">
        <title>Helianthus annuus Genome sequencing and assembly Release 2.</title>
        <authorList>
            <person name="Gouzy J."/>
            <person name="Langlade N."/>
            <person name="Munos S."/>
        </authorList>
    </citation>
    <scope>NUCLEOTIDE SEQUENCE</scope>
    <source>
        <tissue evidence="1">Leaves</tissue>
    </source>
</reference>
<name>A0A9K3HJ98_HELAN</name>
<organism evidence="1 2">
    <name type="scientific">Helianthus annuus</name>
    <name type="common">Common sunflower</name>
    <dbReference type="NCBI Taxonomy" id="4232"/>
    <lineage>
        <taxon>Eukaryota</taxon>
        <taxon>Viridiplantae</taxon>
        <taxon>Streptophyta</taxon>
        <taxon>Embryophyta</taxon>
        <taxon>Tracheophyta</taxon>
        <taxon>Spermatophyta</taxon>
        <taxon>Magnoliopsida</taxon>
        <taxon>eudicotyledons</taxon>
        <taxon>Gunneridae</taxon>
        <taxon>Pentapetalae</taxon>
        <taxon>asterids</taxon>
        <taxon>campanulids</taxon>
        <taxon>Asterales</taxon>
        <taxon>Asteraceae</taxon>
        <taxon>Asteroideae</taxon>
        <taxon>Heliantheae alliance</taxon>
        <taxon>Heliantheae</taxon>
        <taxon>Helianthus</taxon>
    </lineage>
</organism>
<proteinExistence type="predicted"/>
<evidence type="ECO:0000313" key="2">
    <source>
        <dbReference type="Proteomes" id="UP000215914"/>
    </source>
</evidence>
<sequence>MELHSVPVATLPESTCKWPELASIPGSTGVYDRNQLFRLIVKMMKESS</sequence>
<dbReference type="EMBL" id="MNCJ02000327">
    <property type="protein sequence ID" value="KAF5779418.1"/>
    <property type="molecule type" value="Genomic_DNA"/>
</dbReference>
<dbReference type="Proteomes" id="UP000215914">
    <property type="component" value="Unassembled WGS sequence"/>
</dbReference>
<protein>
    <submittedName>
        <fullName evidence="1">Uncharacterized protein</fullName>
    </submittedName>
</protein>